<comment type="caution">
    <text evidence="9">The sequence shown here is derived from an EMBL/GenBank/DDBJ whole genome shotgun (WGS) entry which is preliminary data.</text>
</comment>
<dbReference type="NCBIfam" id="TIGR00912">
    <property type="entry name" value="2A0309"/>
    <property type="match status" value="1"/>
</dbReference>
<dbReference type="Proteomes" id="UP000012081">
    <property type="component" value="Unassembled WGS sequence"/>
</dbReference>
<dbReference type="RefSeq" id="WP_003386803.1">
    <property type="nucleotide sequence ID" value="NZ_APBN01000002.1"/>
</dbReference>
<feature type="transmembrane region" description="Helical" evidence="8">
    <location>
        <begin position="190"/>
        <end position="208"/>
    </location>
</feature>
<evidence type="ECO:0000256" key="1">
    <source>
        <dbReference type="ARBA" id="ARBA00004141"/>
    </source>
</evidence>
<comment type="similarity">
    <text evidence="2">Belongs to the amino acid-polyamine-organocation (APC) superfamily. Spore germination protein (SGP) (TC 2.A.3.9) family.</text>
</comment>
<feature type="transmembrane region" description="Helical" evidence="8">
    <location>
        <begin position="220"/>
        <end position="241"/>
    </location>
</feature>
<feature type="transmembrane region" description="Helical" evidence="8">
    <location>
        <begin position="338"/>
        <end position="357"/>
    </location>
</feature>
<feature type="transmembrane region" description="Helical" evidence="8">
    <location>
        <begin position="115"/>
        <end position="131"/>
    </location>
</feature>
<dbReference type="PANTHER" id="PTHR34975">
    <property type="entry name" value="SPORE GERMINATION PROTEIN A2"/>
    <property type="match status" value="1"/>
</dbReference>
<evidence type="ECO:0000256" key="6">
    <source>
        <dbReference type="ARBA" id="ARBA00022989"/>
    </source>
</evidence>
<evidence type="ECO:0000256" key="7">
    <source>
        <dbReference type="ARBA" id="ARBA00023136"/>
    </source>
</evidence>
<dbReference type="PATRIC" id="fig|1300222.3.peg.1032"/>
<organism evidence="9 10">
    <name type="scientific">Brevibacillus borstelensis AK1</name>
    <dbReference type="NCBI Taxonomy" id="1300222"/>
    <lineage>
        <taxon>Bacteria</taxon>
        <taxon>Bacillati</taxon>
        <taxon>Bacillota</taxon>
        <taxon>Bacilli</taxon>
        <taxon>Bacillales</taxon>
        <taxon>Paenibacillaceae</taxon>
        <taxon>Brevibacillus</taxon>
    </lineage>
</organism>
<evidence type="ECO:0000256" key="2">
    <source>
        <dbReference type="ARBA" id="ARBA00007998"/>
    </source>
</evidence>
<dbReference type="GO" id="GO:0009847">
    <property type="term" value="P:spore germination"/>
    <property type="evidence" value="ECO:0007669"/>
    <property type="project" value="InterPro"/>
</dbReference>
<dbReference type="GO" id="GO:0016020">
    <property type="term" value="C:membrane"/>
    <property type="evidence" value="ECO:0007669"/>
    <property type="project" value="UniProtKB-SubCell"/>
</dbReference>
<dbReference type="Pfam" id="PF03845">
    <property type="entry name" value="Spore_permease"/>
    <property type="match status" value="1"/>
</dbReference>
<evidence type="ECO:0000256" key="8">
    <source>
        <dbReference type="SAM" id="Phobius"/>
    </source>
</evidence>
<dbReference type="PANTHER" id="PTHR34975:SF2">
    <property type="entry name" value="SPORE GERMINATION PROTEIN A2"/>
    <property type="match status" value="1"/>
</dbReference>
<reference evidence="9 10" key="1">
    <citation type="submission" date="2013-03" db="EMBL/GenBank/DDBJ databases">
        <title>Assembly of a new bacterial strain Brevibacillus borstelensis AK1.</title>
        <authorList>
            <person name="Rajan I."/>
            <person name="PoliReddy D."/>
            <person name="Sugumar T."/>
            <person name="Rathinam K."/>
            <person name="Alqarawi S."/>
            <person name="Khalil A.B."/>
            <person name="Sivakumar N."/>
        </authorList>
    </citation>
    <scope>NUCLEOTIDE SEQUENCE [LARGE SCALE GENOMIC DNA]</scope>
    <source>
        <strain evidence="9 10">AK1</strain>
    </source>
</reference>
<evidence type="ECO:0000313" key="9">
    <source>
        <dbReference type="EMBL" id="EMT53351.1"/>
    </source>
</evidence>
<keyword evidence="7 8" id="KW-0472">Membrane</keyword>
<gene>
    <name evidence="9" type="ORF">I532_05045</name>
</gene>
<keyword evidence="10" id="KW-1185">Reference proteome</keyword>
<feature type="transmembrane region" description="Helical" evidence="8">
    <location>
        <begin position="12"/>
        <end position="30"/>
    </location>
</feature>
<proteinExistence type="inferred from homology"/>
<name>M8E250_9BACL</name>
<feature type="transmembrane region" description="Helical" evidence="8">
    <location>
        <begin position="77"/>
        <end position="95"/>
    </location>
</feature>
<evidence type="ECO:0000256" key="4">
    <source>
        <dbReference type="ARBA" id="ARBA00022544"/>
    </source>
</evidence>
<feature type="transmembrane region" description="Helical" evidence="8">
    <location>
        <begin position="306"/>
        <end position="326"/>
    </location>
</feature>
<comment type="subcellular location">
    <subcellularLocation>
        <location evidence="1">Membrane</location>
        <topology evidence="1">Multi-pass membrane protein</topology>
    </subcellularLocation>
</comment>
<evidence type="ECO:0000256" key="3">
    <source>
        <dbReference type="ARBA" id="ARBA00022448"/>
    </source>
</evidence>
<dbReference type="AlphaFoldDB" id="M8E250"/>
<dbReference type="OrthoDB" id="2078716at2"/>
<feature type="transmembrane region" description="Helical" evidence="8">
    <location>
        <begin position="269"/>
        <end position="294"/>
    </location>
</feature>
<sequence>MEKIRISPRQLFCLIVLFELGSSLVIPLGADAGQDAWLAILAGLIAGLLIFQVYLYLYRQYPAIPLTGYIRKILGNVLGWPISLLYVAFFIYGSARITRDIGDLLFNSVYDETPLFLLHFLMLAAITYVLHKGFEVLARTGEVFFGIVMILVCVGILLVIFSGIVQLTLLQPVLENGWEPIFQAVVSQTYTFPFGQIICFAMILPYLAKPGRARRAGMTGLIVSGLILSLITALEISVLGADLVQRSTFPLLITLSKVDIANFLQRLDALVVFTLIIVNFFKISIFYYSAVIGAADLFKVDKLRSLILPIGVIILFSSMNIAGSHAEHSVEGDFYLKYTLELFVTVIPLFLLVGSFIRRLLGNRGESGFSTEQQR</sequence>
<dbReference type="EMBL" id="APBN01000002">
    <property type="protein sequence ID" value="EMT53351.1"/>
    <property type="molecule type" value="Genomic_DNA"/>
</dbReference>
<feature type="transmembrane region" description="Helical" evidence="8">
    <location>
        <begin position="143"/>
        <end position="170"/>
    </location>
</feature>
<dbReference type="STRING" id="1300222.I532_05045"/>
<evidence type="ECO:0000256" key="5">
    <source>
        <dbReference type="ARBA" id="ARBA00022692"/>
    </source>
</evidence>
<keyword evidence="4" id="KW-0309">Germination</keyword>
<keyword evidence="5 8" id="KW-0812">Transmembrane</keyword>
<dbReference type="InterPro" id="IPR004761">
    <property type="entry name" value="Spore_GerAB"/>
</dbReference>
<accession>M8E250</accession>
<feature type="transmembrane region" description="Helical" evidence="8">
    <location>
        <begin position="36"/>
        <end position="57"/>
    </location>
</feature>
<keyword evidence="3" id="KW-0813">Transport</keyword>
<protein>
    <submittedName>
        <fullName evidence="9">Spore germination protein KB</fullName>
    </submittedName>
</protein>
<keyword evidence="6 8" id="KW-1133">Transmembrane helix</keyword>
<evidence type="ECO:0000313" key="10">
    <source>
        <dbReference type="Proteomes" id="UP000012081"/>
    </source>
</evidence>